<comment type="caution">
    <text evidence="2">The sequence shown here is derived from an EMBL/GenBank/DDBJ whole genome shotgun (WGS) entry which is preliminary data.</text>
</comment>
<dbReference type="Proteomes" id="UP001154061">
    <property type="component" value="Unassembled WGS sequence"/>
</dbReference>
<proteinExistence type="predicted"/>
<dbReference type="RefSeq" id="WP_277522631.1">
    <property type="nucleotide sequence ID" value="NZ_JAMQOT010000005.1"/>
</dbReference>
<organism evidence="2 3">
    <name type="scientific">Natrinema salsiterrestre</name>
    <dbReference type="NCBI Taxonomy" id="2950540"/>
    <lineage>
        <taxon>Archaea</taxon>
        <taxon>Methanobacteriati</taxon>
        <taxon>Methanobacteriota</taxon>
        <taxon>Stenosarchaea group</taxon>
        <taxon>Halobacteria</taxon>
        <taxon>Halobacteriales</taxon>
        <taxon>Natrialbaceae</taxon>
        <taxon>Natrinema</taxon>
    </lineage>
</organism>
<protein>
    <recommendedName>
        <fullName evidence="1">Halobacterial output domain-containing protein</fullName>
    </recommendedName>
</protein>
<dbReference type="Pfam" id="PF18545">
    <property type="entry name" value="HalOD1"/>
    <property type="match status" value="1"/>
</dbReference>
<evidence type="ECO:0000313" key="2">
    <source>
        <dbReference type="EMBL" id="MDF9746937.1"/>
    </source>
</evidence>
<evidence type="ECO:0000259" key="1">
    <source>
        <dbReference type="Pfam" id="PF18545"/>
    </source>
</evidence>
<sequence length="63" mass="6655">MRDDSRSKPPSELVVEAVATDRGVDPTELENLLADAIDPTALDALFESTATGRDPPDSSNSPT</sequence>
<reference evidence="2" key="1">
    <citation type="submission" date="2022-06" db="EMBL/GenBank/DDBJ databases">
        <title>Natrinema sp. a new haloarchaeum isolate from saline soil.</title>
        <authorList>
            <person name="Strakova D."/>
            <person name="Galisteo C."/>
            <person name="Sanchez-Porro C."/>
            <person name="Ventosa A."/>
        </authorList>
    </citation>
    <scope>NUCLEOTIDE SEQUENCE</scope>
    <source>
        <strain evidence="2">S1CR25-10</strain>
    </source>
</reference>
<dbReference type="EMBL" id="JAMQOT010000005">
    <property type="protein sequence ID" value="MDF9746937.1"/>
    <property type="molecule type" value="Genomic_DNA"/>
</dbReference>
<dbReference type="InterPro" id="IPR040624">
    <property type="entry name" value="HalOD1"/>
</dbReference>
<feature type="domain" description="Halobacterial output" evidence="1">
    <location>
        <begin position="7"/>
        <end position="52"/>
    </location>
</feature>
<dbReference type="AlphaFoldDB" id="A0A9Q4L5K4"/>
<keyword evidence="3" id="KW-1185">Reference proteome</keyword>
<accession>A0A9Q4L5K4</accession>
<evidence type="ECO:0000313" key="3">
    <source>
        <dbReference type="Proteomes" id="UP001154061"/>
    </source>
</evidence>
<gene>
    <name evidence="2" type="ORF">NDI89_15205</name>
</gene>
<name>A0A9Q4L5K4_9EURY</name>